<accession>A0AAV9XDU3</accession>
<reference evidence="2 3" key="1">
    <citation type="submission" date="2019-10" db="EMBL/GenBank/DDBJ databases">
        <authorList>
            <person name="Palmer J.M."/>
        </authorList>
    </citation>
    <scope>NUCLEOTIDE SEQUENCE [LARGE SCALE GENOMIC DNA]</scope>
    <source>
        <strain evidence="2 3">TWF694</strain>
    </source>
</reference>
<evidence type="ECO:0000256" key="1">
    <source>
        <dbReference type="SAM" id="SignalP"/>
    </source>
</evidence>
<evidence type="ECO:0000313" key="3">
    <source>
        <dbReference type="Proteomes" id="UP001365542"/>
    </source>
</evidence>
<evidence type="ECO:0008006" key="4">
    <source>
        <dbReference type="Google" id="ProtNLM"/>
    </source>
</evidence>
<feature type="chain" id="PRO_5043754387" description="Secreted protein" evidence="1">
    <location>
        <begin position="21"/>
        <end position="120"/>
    </location>
</feature>
<proteinExistence type="predicted"/>
<dbReference type="Proteomes" id="UP001365542">
    <property type="component" value="Unassembled WGS sequence"/>
</dbReference>
<sequence>MKVFTTLLILSSSTIFDALAAPTVQEQSVQSNHQQYSVQATDTRKFTCTQKWFGTAPLCGKNEECPSGWYKVRKDMVGSTCDATTTYKIIKCQDASDNRCLGFWGGNKLLCERCQLDVKE</sequence>
<keyword evidence="3" id="KW-1185">Reference proteome</keyword>
<dbReference type="AlphaFoldDB" id="A0AAV9XDU3"/>
<feature type="signal peptide" evidence="1">
    <location>
        <begin position="1"/>
        <end position="20"/>
    </location>
</feature>
<gene>
    <name evidence="2" type="ORF">TWF694_008903</name>
</gene>
<organism evidence="2 3">
    <name type="scientific">Orbilia ellipsospora</name>
    <dbReference type="NCBI Taxonomy" id="2528407"/>
    <lineage>
        <taxon>Eukaryota</taxon>
        <taxon>Fungi</taxon>
        <taxon>Dikarya</taxon>
        <taxon>Ascomycota</taxon>
        <taxon>Pezizomycotina</taxon>
        <taxon>Orbiliomycetes</taxon>
        <taxon>Orbiliales</taxon>
        <taxon>Orbiliaceae</taxon>
        <taxon>Orbilia</taxon>
    </lineage>
</organism>
<dbReference type="EMBL" id="JAVHJO010000005">
    <property type="protein sequence ID" value="KAK6540073.1"/>
    <property type="molecule type" value="Genomic_DNA"/>
</dbReference>
<protein>
    <recommendedName>
        <fullName evidence="4">Secreted protein</fullName>
    </recommendedName>
</protein>
<name>A0AAV9XDU3_9PEZI</name>
<comment type="caution">
    <text evidence="2">The sequence shown here is derived from an EMBL/GenBank/DDBJ whole genome shotgun (WGS) entry which is preliminary data.</text>
</comment>
<evidence type="ECO:0000313" key="2">
    <source>
        <dbReference type="EMBL" id="KAK6540073.1"/>
    </source>
</evidence>
<keyword evidence="1" id="KW-0732">Signal</keyword>